<dbReference type="EMBL" id="BKCJ010321744">
    <property type="protein sequence ID" value="GEZ77372.1"/>
    <property type="molecule type" value="Genomic_DNA"/>
</dbReference>
<protein>
    <submittedName>
        <fullName evidence="2">Uncharacterized protein</fullName>
    </submittedName>
</protein>
<evidence type="ECO:0000256" key="1">
    <source>
        <dbReference type="SAM" id="MobiDB-lite"/>
    </source>
</evidence>
<gene>
    <name evidence="2" type="ORF">Tci_549345</name>
</gene>
<dbReference type="AlphaFoldDB" id="A0A699IR09"/>
<feature type="non-terminal residue" evidence="2">
    <location>
        <position position="1"/>
    </location>
</feature>
<feature type="compositionally biased region" description="Polar residues" evidence="1">
    <location>
        <begin position="16"/>
        <end position="28"/>
    </location>
</feature>
<accession>A0A699IR09</accession>
<name>A0A699IR09_TANCI</name>
<organism evidence="2">
    <name type="scientific">Tanacetum cinerariifolium</name>
    <name type="common">Dalmatian daisy</name>
    <name type="synonym">Chrysanthemum cinerariifolium</name>
    <dbReference type="NCBI Taxonomy" id="118510"/>
    <lineage>
        <taxon>Eukaryota</taxon>
        <taxon>Viridiplantae</taxon>
        <taxon>Streptophyta</taxon>
        <taxon>Embryophyta</taxon>
        <taxon>Tracheophyta</taxon>
        <taxon>Spermatophyta</taxon>
        <taxon>Magnoliopsida</taxon>
        <taxon>eudicotyledons</taxon>
        <taxon>Gunneridae</taxon>
        <taxon>Pentapetalae</taxon>
        <taxon>asterids</taxon>
        <taxon>campanulids</taxon>
        <taxon>Asterales</taxon>
        <taxon>Asteraceae</taxon>
        <taxon>Asteroideae</taxon>
        <taxon>Anthemideae</taxon>
        <taxon>Anthemidinae</taxon>
        <taxon>Tanacetum</taxon>
    </lineage>
</organism>
<proteinExistence type="predicted"/>
<sequence length="232" mass="26947">EPIIVLQRHHRPPQAKRTTSTMTNTEDQPSGMDDLATKVDKLNKDRDKPSVEARIDIPTYDGTIDAEKLDSWIDQLETYFKLANCARLHHIILTSFSDLGISIDTEYVLTKYVVGLPRQVQNEIRLYSTSNILDASSIAMAIEQKNKTNDKKFGERSKGEECNITWHMKEKCWKAHHELFPEKWVKDDQTKHILTTTFVDDTIEIRSIEETDKRLSLMVVKRTYFQLLSYES</sequence>
<evidence type="ECO:0000313" key="2">
    <source>
        <dbReference type="EMBL" id="GEZ77372.1"/>
    </source>
</evidence>
<comment type="caution">
    <text evidence="2">The sequence shown here is derived from an EMBL/GenBank/DDBJ whole genome shotgun (WGS) entry which is preliminary data.</text>
</comment>
<feature type="region of interest" description="Disordered" evidence="1">
    <location>
        <begin position="1"/>
        <end position="34"/>
    </location>
</feature>
<reference evidence="2" key="1">
    <citation type="journal article" date="2019" name="Sci. Rep.">
        <title>Draft genome of Tanacetum cinerariifolium, the natural source of mosquito coil.</title>
        <authorList>
            <person name="Yamashiro T."/>
            <person name="Shiraishi A."/>
            <person name="Satake H."/>
            <person name="Nakayama K."/>
        </authorList>
    </citation>
    <scope>NUCLEOTIDE SEQUENCE</scope>
</reference>